<protein>
    <submittedName>
        <fullName evidence="1">Uncharacterized protein</fullName>
    </submittedName>
</protein>
<reference evidence="1" key="1">
    <citation type="submission" date="2023-07" db="EMBL/GenBank/DDBJ databases">
        <authorList>
            <consortium name="AG Swart"/>
            <person name="Singh M."/>
            <person name="Singh A."/>
            <person name="Seah K."/>
            <person name="Emmerich C."/>
        </authorList>
    </citation>
    <scope>NUCLEOTIDE SEQUENCE</scope>
    <source>
        <strain evidence="1">DP1</strain>
    </source>
</reference>
<name>A0AAD1X8U6_EUPCR</name>
<gene>
    <name evidence="1" type="ORF">ECRASSUSDP1_LOCUS3022</name>
</gene>
<evidence type="ECO:0000313" key="2">
    <source>
        <dbReference type="Proteomes" id="UP001295684"/>
    </source>
</evidence>
<dbReference type="AlphaFoldDB" id="A0AAD1X8U6"/>
<organism evidence="1 2">
    <name type="scientific">Euplotes crassus</name>
    <dbReference type="NCBI Taxonomy" id="5936"/>
    <lineage>
        <taxon>Eukaryota</taxon>
        <taxon>Sar</taxon>
        <taxon>Alveolata</taxon>
        <taxon>Ciliophora</taxon>
        <taxon>Intramacronucleata</taxon>
        <taxon>Spirotrichea</taxon>
        <taxon>Hypotrichia</taxon>
        <taxon>Euplotida</taxon>
        <taxon>Euplotidae</taxon>
        <taxon>Moneuplotes</taxon>
    </lineage>
</organism>
<dbReference type="Proteomes" id="UP001295684">
    <property type="component" value="Unassembled WGS sequence"/>
</dbReference>
<keyword evidence="2" id="KW-1185">Reference proteome</keyword>
<comment type="caution">
    <text evidence="1">The sequence shown here is derived from an EMBL/GenBank/DDBJ whole genome shotgun (WGS) entry which is preliminary data.</text>
</comment>
<evidence type="ECO:0000313" key="1">
    <source>
        <dbReference type="EMBL" id="CAI2361710.1"/>
    </source>
</evidence>
<dbReference type="EMBL" id="CAMPGE010002895">
    <property type="protein sequence ID" value="CAI2361710.1"/>
    <property type="molecule type" value="Genomic_DNA"/>
</dbReference>
<sequence length="66" mass="7930">MCVFMEKLRFTVCEGVNFRGIIKRSPNFPNFLQKWVMRLFKLCASQIRCKDCCDEISRLQICKHLR</sequence>
<proteinExistence type="predicted"/>
<accession>A0AAD1X8U6</accession>